<sequence>MEWAEADDWIRHKNHIHHLYIVENRPLHDVMRLMKSRYGFQATPKMYKTKLSRWKFRKHREHQHRRRIPNETQSRNISQCMELIPAPRSCPPPAMTRVYPVTIPEWIFHIIKQYNEGSCRGKTWYTTADGRFTTCKDPMHAEIQVDQFVACWISGLSPTKHGTFVEMGHEMSKACDLIPTLVQAEHPHLVRAVLELLRYYNMARCYDMARIVLAHLHNMTNLYLGPKYPLTQLWSLLLHVGDGARDEVI</sequence>
<dbReference type="EMBL" id="MSFN02000009">
    <property type="protein sequence ID" value="PTU17921.1"/>
    <property type="molecule type" value="Genomic_DNA"/>
</dbReference>
<organism evidence="2 3">
    <name type="scientific">Aspergillus ochraceoroseus IBT 24754</name>
    <dbReference type="NCBI Taxonomy" id="1392256"/>
    <lineage>
        <taxon>Eukaryota</taxon>
        <taxon>Fungi</taxon>
        <taxon>Dikarya</taxon>
        <taxon>Ascomycota</taxon>
        <taxon>Pezizomycotina</taxon>
        <taxon>Eurotiomycetes</taxon>
        <taxon>Eurotiomycetidae</taxon>
        <taxon>Eurotiales</taxon>
        <taxon>Aspergillaceae</taxon>
        <taxon>Aspergillus</taxon>
        <taxon>Aspergillus subgen. Nidulantes</taxon>
    </lineage>
</organism>
<comment type="caution">
    <text evidence="2">The sequence shown here is derived from an EMBL/GenBank/DDBJ whole genome shotgun (WGS) entry which is preliminary data.</text>
</comment>
<dbReference type="VEuPathDB" id="FungiDB:P175DRAFT_0408424"/>
<dbReference type="PANTHER" id="PTHR38788:SF3">
    <property type="entry name" value="CLR5 DOMAIN-CONTAINING PROTEIN"/>
    <property type="match status" value="1"/>
</dbReference>
<dbReference type="PANTHER" id="PTHR38788">
    <property type="entry name" value="CLR5 DOMAIN-CONTAINING PROTEIN"/>
    <property type="match status" value="1"/>
</dbReference>
<protein>
    <recommendedName>
        <fullName evidence="1">Clr5 domain-containing protein</fullName>
    </recommendedName>
</protein>
<reference evidence="2 3" key="1">
    <citation type="journal article" date="2018" name="Proc. Natl. Acad. Sci. U.S.A.">
        <title>Linking secondary metabolites to gene clusters through genome sequencing of six diverse Aspergillus species.</title>
        <authorList>
            <person name="Kaerboelling I."/>
            <person name="Vesth T.C."/>
            <person name="Frisvad J.C."/>
            <person name="Nybo J.L."/>
            <person name="Theobald S."/>
            <person name="Kuo A."/>
            <person name="Bowyer P."/>
            <person name="Matsuda Y."/>
            <person name="Mondo S."/>
            <person name="Lyhne E.K."/>
            <person name="Kogle M.E."/>
            <person name="Clum A."/>
            <person name="Lipzen A."/>
            <person name="Salamov A."/>
            <person name="Ngan C.Y."/>
            <person name="Daum C."/>
            <person name="Chiniquy J."/>
            <person name="Barry K."/>
            <person name="LaButti K."/>
            <person name="Haridas S."/>
            <person name="Simmons B.A."/>
            <person name="Magnuson J.K."/>
            <person name="Mortensen U.H."/>
            <person name="Larsen T.O."/>
            <person name="Grigoriev I.V."/>
            <person name="Baker S.E."/>
            <person name="Andersen M.R."/>
        </authorList>
    </citation>
    <scope>NUCLEOTIDE SEQUENCE [LARGE SCALE GENOMIC DNA]</scope>
    <source>
        <strain evidence="2 3">IBT 24754</strain>
    </source>
</reference>
<name>A0A2T5LNQ8_9EURO</name>
<dbReference type="Pfam" id="PF14420">
    <property type="entry name" value="Clr5"/>
    <property type="match status" value="1"/>
</dbReference>
<dbReference type="Proteomes" id="UP000244073">
    <property type="component" value="Unassembled WGS sequence"/>
</dbReference>
<dbReference type="AlphaFoldDB" id="A0A2T5LNQ8"/>
<dbReference type="InterPro" id="IPR025676">
    <property type="entry name" value="Clr5_dom"/>
</dbReference>
<dbReference type="GeneID" id="63809917"/>
<evidence type="ECO:0000313" key="3">
    <source>
        <dbReference type="Proteomes" id="UP000244073"/>
    </source>
</evidence>
<gene>
    <name evidence="2" type="ORF">P175DRAFT_0408424</name>
</gene>
<evidence type="ECO:0000313" key="2">
    <source>
        <dbReference type="EMBL" id="PTU17921.1"/>
    </source>
</evidence>
<dbReference type="OrthoDB" id="539213at2759"/>
<evidence type="ECO:0000259" key="1">
    <source>
        <dbReference type="Pfam" id="PF14420"/>
    </source>
</evidence>
<proteinExistence type="predicted"/>
<dbReference type="RefSeq" id="XP_040749313.1">
    <property type="nucleotide sequence ID" value="XM_040893035.1"/>
</dbReference>
<feature type="domain" description="Clr5" evidence="1">
    <location>
        <begin position="6"/>
        <end position="58"/>
    </location>
</feature>
<feature type="non-terminal residue" evidence="2">
    <location>
        <position position="249"/>
    </location>
</feature>
<accession>A0A2T5LNQ8</accession>